<feature type="non-terminal residue" evidence="5">
    <location>
        <position position="1"/>
    </location>
</feature>
<dbReference type="EMBL" id="AZNF01000002">
    <property type="protein sequence ID" value="KID70241.1"/>
    <property type="molecule type" value="Genomic_DNA"/>
</dbReference>
<dbReference type="Gene3D" id="2.40.10.10">
    <property type="entry name" value="Trypsin-like serine proteases"/>
    <property type="match status" value="1"/>
</dbReference>
<feature type="domain" description="Peptidase S1" evidence="4">
    <location>
        <begin position="27"/>
        <end position="265"/>
    </location>
</feature>
<proteinExistence type="inferred from homology"/>
<dbReference type="InterPro" id="IPR043504">
    <property type="entry name" value="Peptidase_S1_PA_chymotrypsin"/>
</dbReference>
<evidence type="ECO:0000256" key="1">
    <source>
        <dbReference type="ARBA" id="ARBA00007664"/>
    </source>
</evidence>
<dbReference type="InterPro" id="IPR001254">
    <property type="entry name" value="Trypsin_dom"/>
</dbReference>
<keyword evidence="6" id="KW-1185">Reference proteome</keyword>
<dbReference type="InterPro" id="IPR050430">
    <property type="entry name" value="Peptidase_S1"/>
</dbReference>
<comment type="similarity">
    <text evidence="1">Belongs to the peptidase S1 family.</text>
</comment>
<feature type="chain" id="PRO_5002087996" evidence="3">
    <location>
        <begin position="21"/>
        <end position="271"/>
    </location>
</feature>
<dbReference type="CDD" id="cd00190">
    <property type="entry name" value="Tryp_SPc"/>
    <property type="match status" value="1"/>
</dbReference>
<dbReference type="GO" id="GO:0006508">
    <property type="term" value="P:proteolysis"/>
    <property type="evidence" value="ECO:0007669"/>
    <property type="project" value="InterPro"/>
</dbReference>
<dbReference type="InterPro" id="IPR018114">
    <property type="entry name" value="TRYPSIN_HIS"/>
</dbReference>
<comment type="caution">
    <text evidence="5">The sequence shown here is derived from an EMBL/GenBank/DDBJ whole genome shotgun (WGS) entry which is preliminary data.</text>
</comment>
<evidence type="ECO:0000256" key="3">
    <source>
        <dbReference type="SAM" id="SignalP"/>
    </source>
</evidence>
<dbReference type="PANTHER" id="PTHR24276:SF98">
    <property type="entry name" value="FI18310P1-RELATED"/>
    <property type="match status" value="1"/>
</dbReference>
<accession>A0A0B4FX39</accession>
<dbReference type="InterPro" id="IPR009003">
    <property type="entry name" value="Peptidase_S1_PA"/>
</dbReference>
<organism evidence="5 6">
    <name type="scientific">Metarhizium anisopliae (strain ARSEF 549)</name>
    <dbReference type="NCBI Taxonomy" id="3151832"/>
    <lineage>
        <taxon>Eukaryota</taxon>
        <taxon>Fungi</taxon>
        <taxon>Dikarya</taxon>
        <taxon>Ascomycota</taxon>
        <taxon>Pezizomycotina</taxon>
        <taxon>Sordariomycetes</taxon>
        <taxon>Hypocreomycetidae</taxon>
        <taxon>Hypocreales</taxon>
        <taxon>Clavicipitaceae</taxon>
        <taxon>Metarhizium</taxon>
    </lineage>
</organism>
<dbReference type="SMART" id="SM00020">
    <property type="entry name" value="Tryp_SPc"/>
    <property type="match status" value="1"/>
</dbReference>
<dbReference type="OrthoDB" id="4915747at2759"/>
<evidence type="ECO:0000256" key="2">
    <source>
        <dbReference type="ARBA" id="ARBA00023157"/>
    </source>
</evidence>
<dbReference type="PANTHER" id="PTHR24276">
    <property type="entry name" value="POLYSERASE-RELATED"/>
    <property type="match status" value="1"/>
</dbReference>
<dbReference type="PROSITE" id="PS50240">
    <property type="entry name" value="TRYPSIN_DOM"/>
    <property type="match status" value="1"/>
</dbReference>
<dbReference type="HOGENOM" id="CLU_006842_7_5_1"/>
<dbReference type="AlphaFoldDB" id="A0A0B4FX39"/>
<feature type="signal peptide" evidence="3">
    <location>
        <begin position="1"/>
        <end position="20"/>
    </location>
</feature>
<dbReference type="Proteomes" id="UP000031186">
    <property type="component" value="Unassembled WGS sequence"/>
</dbReference>
<keyword evidence="2" id="KW-1015">Disulfide bond</keyword>
<evidence type="ECO:0000259" key="4">
    <source>
        <dbReference type="PROSITE" id="PS50240"/>
    </source>
</evidence>
<dbReference type="PRINTS" id="PR00722">
    <property type="entry name" value="CHYMOTRYPSIN"/>
</dbReference>
<dbReference type="PROSITE" id="PS00134">
    <property type="entry name" value="TRYPSIN_HIS"/>
    <property type="match status" value="1"/>
</dbReference>
<protein>
    <submittedName>
        <fullName evidence="5">Trypsin-protease</fullName>
    </submittedName>
</protein>
<gene>
    <name evidence="5" type="ORF">MAN_02755</name>
</gene>
<sequence length="271" mass="28526">MVPKTAITLCAAFSAVLAAAASIDKKIVGGQDAKDGEFPFLVSIHGSSRHYCAGTLLDSTTVLTAAHCVDESVFVKAGTLNNTVGGVDAKVVSRIKHPNYHVGGPPDFYPFVLNDIAILKLATPIEESKSIRYATLAANSSDPVVNSIAIVAGWGSQTAIDSWNFRSEDPVDMLSKVAIPIHAREKCANLMPGAGGRDTVVCAGGDGKNICRNDSGGPLIDQVTGQVIAVVSWVIPDARKIVCGSAPAVYTRVGSYIPWIEENLRPKPDRA</sequence>
<reference evidence="5 6" key="1">
    <citation type="journal article" date="2014" name="Proc. Natl. Acad. Sci. U.S.A.">
        <title>Trajectory and genomic determinants of fungal-pathogen speciation and host adaptation.</title>
        <authorList>
            <person name="Hu X."/>
            <person name="Xiao G."/>
            <person name="Zheng P."/>
            <person name="Shang Y."/>
            <person name="Su Y."/>
            <person name="Zhang X."/>
            <person name="Liu X."/>
            <person name="Zhan S."/>
            <person name="St Leger R.J."/>
            <person name="Wang C."/>
        </authorList>
    </citation>
    <scope>NUCLEOTIDE SEQUENCE [LARGE SCALE GENOMIC DNA]</scope>
    <source>
        <strain evidence="5 6">ARSEF 549</strain>
    </source>
</reference>
<evidence type="ECO:0000313" key="6">
    <source>
        <dbReference type="Proteomes" id="UP000031186"/>
    </source>
</evidence>
<name>A0A0B4FX39_METAF</name>
<dbReference type="InterPro" id="IPR001314">
    <property type="entry name" value="Peptidase_S1A"/>
</dbReference>
<dbReference type="Pfam" id="PF00089">
    <property type="entry name" value="Trypsin"/>
    <property type="match status" value="1"/>
</dbReference>
<keyword evidence="3" id="KW-0732">Signal</keyword>
<evidence type="ECO:0000313" key="5">
    <source>
        <dbReference type="EMBL" id="KID70241.1"/>
    </source>
</evidence>
<dbReference type="SUPFAM" id="SSF50494">
    <property type="entry name" value="Trypsin-like serine proteases"/>
    <property type="match status" value="1"/>
</dbReference>
<dbReference type="GO" id="GO:0004252">
    <property type="term" value="F:serine-type endopeptidase activity"/>
    <property type="evidence" value="ECO:0007669"/>
    <property type="project" value="InterPro"/>
</dbReference>
<dbReference type="VEuPathDB" id="FungiDB:MAN_02755"/>